<dbReference type="AlphaFoldDB" id="J9FN32"/>
<evidence type="ECO:0000313" key="1">
    <source>
        <dbReference type="EMBL" id="EJW96351.1"/>
    </source>
</evidence>
<gene>
    <name evidence="1" type="ORF">EVA_15543</name>
</gene>
<reference evidence="1" key="1">
    <citation type="journal article" date="2012" name="PLoS ONE">
        <title>Gene sets for utilization of primary and secondary nutrition supplies in the distal gut of endangered iberian lynx.</title>
        <authorList>
            <person name="Alcaide M."/>
            <person name="Messina E."/>
            <person name="Richter M."/>
            <person name="Bargiela R."/>
            <person name="Peplies J."/>
            <person name="Huws S.A."/>
            <person name="Newbold C.J."/>
            <person name="Golyshin P.N."/>
            <person name="Simon M.A."/>
            <person name="Lopez G."/>
            <person name="Yakimov M.M."/>
            <person name="Ferrer M."/>
        </authorList>
    </citation>
    <scope>NUCLEOTIDE SEQUENCE</scope>
</reference>
<proteinExistence type="predicted"/>
<accession>J9FN32</accession>
<sequence>MRVAMTELQPWAMLAKGPPWMKAGVPSSVWTRLGFKASFSRAAIAPSAFRSWAVTGLPS</sequence>
<comment type="caution">
    <text evidence="1">The sequence shown here is derived from an EMBL/GenBank/DDBJ whole genome shotgun (WGS) entry which is preliminary data.</text>
</comment>
<name>J9FN32_9ZZZZ</name>
<organism evidence="1">
    <name type="scientific">gut metagenome</name>
    <dbReference type="NCBI Taxonomy" id="749906"/>
    <lineage>
        <taxon>unclassified sequences</taxon>
        <taxon>metagenomes</taxon>
        <taxon>organismal metagenomes</taxon>
    </lineage>
</organism>
<protein>
    <submittedName>
        <fullName evidence="1">Uncharacterized protein</fullName>
    </submittedName>
</protein>
<dbReference type="EMBL" id="AMCI01005327">
    <property type="protein sequence ID" value="EJW96351.1"/>
    <property type="molecule type" value="Genomic_DNA"/>
</dbReference>